<dbReference type="SMART" id="SM00028">
    <property type="entry name" value="TPR"/>
    <property type="match status" value="2"/>
</dbReference>
<evidence type="ECO:0000313" key="7">
    <source>
        <dbReference type="Proteomes" id="UP000004699"/>
    </source>
</evidence>
<dbReference type="SUPFAM" id="SSF48695">
    <property type="entry name" value="Multiheme cytochromes"/>
    <property type="match status" value="1"/>
</dbReference>
<dbReference type="PANTHER" id="PTHR35038:SF8">
    <property type="entry name" value="C-TYPE POLYHEME CYTOCHROME OMCC"/>
    <property type="match status" value="1"/>
</dbReference>
<dbReference type="AlphaFoldDB" id="B8KUM3"/>
<sequence length="750" mass="82518">MTVRRILNRCCPLLSLLSALLLAVDVSANESTGFLGNAACAGCHDDIIERWTGSHHDLAMQEATSETVLGDFDNAQFTHGEVTTTFSRDGNRFLVRTDDARGEMQTYEVAYVFGVEPLQQLLLPLPGGRLQALSIAWDSRPKAGGGQRWYHIYERENETIPAGDPLHWTGIYHNWNARCAECHSTNVVKGYDAVKDEYTTRYDQIDVGCEACHGPGKTHVSLAHKQALESAEHAGFALSLAARGQWVHTSKEAIASRSEPLNSNTQIDNCGRCHARRGTLGDYHYGADLLDTHRLATLDQPLYWPDGQIRDEVYVYGSFVQSKMHQAGVVCSNCHEPHTAKLRAEGNAICSQCHKASVYDNENHHRHPVASAGAQCTNCHMAPQVYMGVDWRRDHSMRIPRPDVSLKTGSPNACTQCHDDQTDSWALDSLRGWGVETQPAAINPGPAFHQADTGDVRALPTLKALVDGEAVPDIIKASAVSRLTGLGAPDAGQTIAMLLGSSSPLIRMNAAQTLSSLPPRQRYLALRTLVNDPILSVRMTVASLLAATPVTELRDKDLAPLKALFSEYEQVQNQHLDMPTVRLQLSNYWRDRGDNSLAEQQLRKALEINPHLQAASLNLAELLRQTGRADEAQKLLEGQLDESAPAPFHHALGLMAVRQGRTSEALEHLETAARLDSDDVNYRYVYAIALNDTGEPDKAIAELESLNRDFPGNPQVLFALINYAQQSGDYQREGRYRAQWGAIAAEAGVN</sequence>
<dbReference type="SUPFAM" id="SSF48371">
    <property type="entry name" value="ARM repeat"/>
    <property type="match status" value="1"/>
</dbReference>
<gene>
    <name evidence="6" type="ORF">NOR51B_622</name>
</gene>
<dbReference type="InterPro" id="IPR019734">
    <property type="entry name" value="TPR_rpt"/>
</dbReference>
<dbReference type="RefSeq" id="WP_009019432.1">
    <property type="nucleotide sequence ID" value="NZ_DS999411.1"/>
</dbReference>
<evidence type="ECO:0000256" key="3">
    <source>
        <dbReference type="SAM" id="SignalP"/>
    </source>
</evidence>
<organism evidence="6 7">
    <name type="scientific">Luminiphilus syltensis NOR5-1B</name>
    <dbReference type="NCBI Taxonomy" id="565045"/>
    <lineage>
        <taxon>Bacteria</taxon>
        <taxon>Pseudomonadati</taxon>
        <taxon>Pseudomonadota</taxon>
        <taxon>Gammaproteobacteria</taxon>
        <taxon>Cellvibrionales</taxon>
        <taxon>Halieaceae</taxon>
        <taxon>Luminiphilus</taxon>
    </lineage>
</organism>
<dbReference type="Gene3D" id="1.25.40.10">
    <property type="entry name" value="Tetratricopeptide repeat domain"/>
    <property type="match status" value="1"/>
</dbReference>
<accession>B8KUM3</accession>
<evidence type="ECO:0000259" key="4">
    <source>
        <dbReference type="Pfam" id="PF09699"/>
    </source>
</evidence>
<dbReference type="PROSITE" id="PS50005">
    <property type="entry name" value="TPR"/>
    <property type="match status" value="2"/>
</dbReference>
<dbReference type="InterPro" id="IPR051829">
    <property type="entry name" value="Multiheme_Cytochr_ET"/>
</dbReference>
<dbReference type="InterPro" id="IPR036280">
    <property type="entry name" value="Multihaem_cyt_sf"/>
</dbReference>
<keyword evidence="7" id="KW-1185">Reference proteome</keyword>
<dbReference type="InterPro" id="IPR023155">
    <property type="entry name" value="Cyt_c-552/4"/>
</dbReference>
<dbReference type="eggNOG" id="COG0457">
    <property type="taxonomic scope" value="Bacteria"/>
</dbReference>
<feature type="repeat" description="TPR" evidence="2">
    <location>
        <begin position="579"/>
        <end position="612"/>
    </location>
</feature>
<dbReference type="Pfam" id="PF13435">
    <property type="entry name" value="Cytochrome_C554"/>
    <property type="match status" value="1"/>
</dbReference>
<dbReference type="InterPro" id="IPR011990">
    <property type="entry name" value="TPR-like_helical_dom_sf"/>
</dbReference>
<feature type="domain" description="Doubled CXXCH motif" evidence="4">
    <location>
        <begin position="331"/>
        <end position="356"/>
    </location>
</feature>
<keyword evidence="2" id="KW-0802">TPR repeat</keyword>
<dbReference type="PANTHER" id="PTHR35038">
    <property type="entry name" value="DISSIMILATORY SULFITE REDUCTASE SIRA"/>
    <property type="match status" value="1"/>
</dbReference>
<dbReference type="EMBL" id="DS999411">
    <property type="protein sequence ID" value="EED34684.1"/>
    <property type="molecule type" value="Genomic_DNA"/>
</dbReference>
<name>B8KUM3_9GAMM</name>
<evidence type="ECO:0000256" key="1">
    <source>
        <dbReference type="ARBA" id="ARBA00022729"/>
    </source>
</evidence>
<dbReference type="Gene3D" id="1.10.1130.10">
    <property type="entry name" value="Flavocytochrome C3, Chain A"/>
    <property type="match status" value="2"/>
</dbReference>
<dbReference type="HOGENOM" id="CLU_013154_0_0_6"/>
<dbReference type="InterPro" id="IPR016024">
    <property type="entry name" value="ARM-type_fold"/>
</dbReference>
<dbReference type="STRING" id="565045.NOR51B_622"/>
<feature type="signal peptide" evidence="3">
    <location>
        <begin position="1"/>
        <end position="28"/>
    </location>
</feature>
<dbReference type="Pfam" id="PF09699">
    <property type="entry name" value="Paired_CXXCH_1"/>
    <property type="match status" value="1"/>
</dbReference>
<reference evidence="7" key="1">
    <citation type="journal article" date="2013" name="BMC Microbiol.">
        <title>Taxonomy and evolution of bacteriochlorophyll a-containing members of the OM60/NOR5 clade of marine gammaproteobacteria: description of Luminiphilus syltensis gen. nov., sp. nov., reclassification of Haliea rubra as Pseudohaliea rubra gen. nov., comb. nov., and emendation of Chromatocurvus halotolerans.</title>
        <authorList>
            <person name="Spring S."/>
            <person name="Riedel T."/>
            <person name="Sproer C."/>
            <person name="Yan S."/>
            <person name="Harder J."/>
            <person name="Fuchs B.M."/>
        </authorList>
    </citation>
    <scope>NUCLEOTIDE SEQUENCE [LARGE SCALE GENOMIC DNA]</scope>
    <source>
        <strain evidence="7">NOR51-B</strain>
    </source>
</reference>
<dbReference type="Gene3D" id="1.25.10.10">
    <property type="entry name" value="Leucine-rich Repeat Variant"/>
    <property type="match status" value="1"/>
</dbReference>
<keyword evidence="1 3" id="KW-0732">Signal</keyword>
<dbReference type="Pfam" id="PF13429">
    <property type="entry name" value="TPR_15"/>
    <property type="match status" value="1"/>
</dbReference>
<feature type="domain" description="Cytochrome c-552/4" evidence="5">
    <location>
        <begin position="174"/>
        <end position="214"/>
    </location>
</feature>
<evidence type="ECO:0000259" key="5">
    <source>
        <dbReference type="Pfam" id="PF13435"/>
    </source>
</evidence>
<feature type="repeat" description="TPR" evidence="2">
    <location>
        <begin position="646"/>
        <end position="679"/>
    </location>
</feature>
<dbReference type="Proteomes" id="UP000004699">
    <property type="component" value="Unassembled WGS sequence"/>
</dbReference>
<dbReference type="SUPFAM" id="SSF48452">
    <property type="entry name" value="TPR-like"/>
    <property type="match status" value="1"/>
</dbReference>
<dbReference type="GO" id="GO:0016491">
    <property type="term" value="F:oxidoreductase activity"/>
    <property type="evidence" value="ECO:0007669"/>
    <property type="project" value="TreeGrafter"/>
</dbReference>
<protein>
    <submittedName>
        <fullName evidence="6">TPR domain protein</fullName>
    </submittedName>
</protein>
<dbReference type="InterPro" id="IPR011989">
    <property type="entry name" value="ARM-like"/>
</dbReference>
<feature type="chain" id="PRO_5002876523" evidence="3">
    <location>
        <begin position="29"/>
        <end position="750"/>
    </location>
</feature>
<evidence type="ECO:0000256" key="2">
    <source>
        <dbReference type="PROSITE-ProRule" id="PRU00339"/>
    </source>
</evidence>
<dbReference type="InterPro" id="IPR010177">
    <property type="entry name" value="Paired_CXXCH_1"/>
</dbReference>
<evidence type="ECO:0000313" key="6">
    <source>
        <dbReference type="EMBL" id="EED34684.1"/>
    </source>
</evidence>
<proteinExistence type="predicted"/>